<accession>A0ABQ6GKX7</accession>
<feature type="coiled-coil region" evidence="1">
    <location>
        <begin position="126"/>
        <end position="160"/>
    </location>
</feature>
<evidence type="ECO:0000313" key="3">
    <source>
        <dbReference type="Proteomes" id="UP001157114"/>
    </source>
</evidence>
<keyword evidence="3" id="KW-1185">Reference proteome</keyword>
<sequence>MDKSALVGAWSVDEMYGPGAASDEVVFFAEDGTGWFEFSNWGISSIETFEWSLSGDQKLTIQGLDKYAIYQPDGKSDLEVINLPVRIVNKLAPSGERLNILEFDAPGIYDIQEFGLLDMEIKPGLLEERLELLREQKTRYQEEEQEEDEEDDEKQEYAITGIMLAYAEDAVEVASGLGVELDYSEASLTELDAILERYHLSIPRGWKKIFRRGPSEEQITQISKMWGGYLGEIIRANLGGNWGLSDQFEDAIALKFDGEDTEIYPPAKVYKRIMNGSEDHVAGYYQMIKVTRSGEF</sequence>
<name>A0ABQ6GKX7_9BACL</name>
<organism evidence="2 3">
    <name type="scientific">Paenibacillus glycanilyticus</name>
    <dbReference type="NCBI Taxonomy" id="126569"/>
    <lineage>
        <taxon>Bacteria</taxon>
        <taxon>Bacillati</taxon>
        <taxon>Bacillota</taxon>
        <taxon>Bacilli</taxon>
        <taxon>Bacillales</taxon>
        <taxon>Paenibacillaceae</taxon>
        <taxon>Paenibacillus</taxon>
    </lineage>
</organism>
<reference evidence="2 3" key="1">
    <citation type="submission" date="2023-03" db="EMBL/GenBank/DDBJ databases">
        <title>Draft genome sequence of the bacteria which degrade cell wall of Tricholomamatutake.</title>
        <authorList>
            <person name="Konishi Y."/>
            <person name="Fukuta Y."/>
            <person name="Shirasaka N."/>
        </authorList>
    </citation>
    <scope>NUCLEOTIDE SEQUENCE [LARGE SCALE GENOMIC DNA]</scope>
    <source>
        <strain evidence="3">mu1</strain>
    </source>
</reference>
<dbReference type="EMBL" id="BSSQ01000018">
    <property type="protein sequence ID" value="GLX70262.1"/>
    <property type="molecule type" value="Genomic_DNA"/>
</dbReference>
<protein>
    <submittedName>
        <fullName evidence="2">Uncharacterized protein</fullName>
    </submittedName>
</protein>
<comment type="caution">
    <text evidence="2">The sequence shown here is derived from an EMBL/GenBank/DDBJ whole genome shotgun (WGS) entry which is preliminary data.</text>
</comment>
<keyword evidence="1" id="KW-0175">Coiled coil</keyword>
<proteinExistence type="predicted"/>
<dbReference type="RefSeq" id="WP_284241024.1">
    <property type="nucleotide sequence ID" value="NZ_BSSQ01000018.1"/>
</dbReference>
<evidence type="ECO:0000313" key="2">
    <source>
        <dbReference type="EMBL" id="GLX70262.1"/>
    </source>
</evidence>
<gene>
    <name evidence="2" type="ORF">MU1_46080</name>
</gene>
<dbReference type="Proteomes" id="UP001157114">
    <property type="component" value="Unassembled WGS sequence"/>
</dbReference>
<evidence type="ECO:0000256" key="1">
    <source>
        <dbReference type="SAM" id="Coils"/>
    </source>
</evidence>